<keyword evidence="2" id="KW-1185">Reference proteome</keyword>
<dbReference type="SUPFAM" id="SSF53756">
    <property type="entry name" value="UDP-Glycosyltransferase/glycogen phosphorylase"/>
    <property type="match status" value="1"/>
</dbReference>
<dbReference type="Pfam" id="PF13692">
    <property type="entry name" value="Glyco_trans_1_4"/>
    <property type="match status" value="1"/>
</dbReference>
<dbReference type="PANTHER" id="PTHR12526:SF638">
    <property type="entry name" value="SPORE COAT PROTEIN SA"/>
    <property type="match status" value="1"/>
</dbReference>
<comment type="caution">
    <text evidence="1">The sequence shown here is derived from an EMBL/GenBank/DDBJ whole genome shotgun (WGS) entry which is preliminary data.</text>
</comment>
<dbReference type="CDD" id="cd03808">
    <property type="entry name" value="GT4_CapM-like"/>
    <property type="match status" value="1"/>
</dbReference>
<keyword evidence="1" id="KW-0808">Transferase</keyword>
<evidence type="ECO:0000313" key="1">
    <source>
        <dbReference type="EMBL" id="TPG08137.1"/>
    </source>
</evidence>
<dbReference type="GO" id="GO:0016757">
    <property type="term" value="F:glycosyltransferase activity"/>
    <property type="evidence" value="ECO:0007669"/>
    <property type="project" value="TreeGrafter"/>
</dbReference>
<reference evidence="1 2" key="1">
    <citation type="journal article" date="2019" name="Environ. Microbiol.">
        <title>Species interactions and distinct microbial communities in high Arctic permafrost affected cryosols are associated with the CH4 and CO2 gas fluxes.</title>
        <authorList>
            <person name="Altshuler I."/>
            <person name="Hamel J."/>
            <person name="Turney S."/>
            <person name="Magnuson E."/>
            <person name="Levesque R."/>
            <person name="Greer C."/>
            <person name="Whyte L.G."/>
        </authorList>
    </citation>
    <scope>NUCLEOTIDE SEQUENCE [LARGE SCALE GENOMIC DNA]</scope>
    <source>
        <strain evidence="1 2">S5.1</strain>
    </source>
</reference>
<evidence type="ECO:0000313" key="2">
    <source>
        <dbReference type="Proteomes" id="UP000318413"/>
    </source>
</evidence>
<dbReference type="Gene3D" id="3.40.50.2000">
    <property type="entry name" value="Glycogen Phosphorylase B"/>
    <property type="match status" value="2"/>
</dbReference>
<dbReference type="PANTHER" id="PTHR12526">
    <property type="entry name" value="GLYCOSYLTRANSFERASE"/>
    <property type="match status" value="1"/>
</dbReference>
<dbReference type="EMBL" id="RCZK01000017">
    <property type="protein sequence ID" value="TPG08137.1"/>
    <property type="molecule type" value="Genomic_DNA"/>
</dbReference>
<dbReference type="AlphaFoldDB" id="A0A502C4N3"/>
<organism evidence="1 2">
    <name type="scientific">Sphingomonas oligophenolica</name>
    <dbReference type="NCBI Taxonomy" id="301154"/>
    <lineage>
        <taxon>Bacteria</taxon>
        <taxon>Pseudomonadati</taxon>
        <taxon>Pseudomonadota</taxon>
        <taxon>Alphaproteobacteria</taxon>
        <taxon>Sphingomonadales</taxon>
        <taxon>Sphingomonadaceae</taxon>
        <taxon>Sphingomonas</taxon>
    </lineage>
</organism>
<name>A0A502C4N3_9SPHN</name>
<dbReference type="Proteomes" id="UP000318413">
    <property type="component" value="Unassembled WGS sequence"/>
</dbReference>
<dbReference type="OrthoDB" id="9790710at2"/>
<accession>A0A502C4N3</accession>
<proteinExistence type="predicted"/>
<sequence>MISAGLRVYALAPDFDDVTRDQVRELGAEPVDFEMDRAGVGPLRDAHALLELVGVFRRLRPDIVLSYFVKPVLYGSLAARVASVPRCYALVAGLGYVFTDDGTPPTLRRRVIRWGVSLLYRAAFLACRKVFFQNEDDIADLVSARVVAPGRVIRVNGTGVDLERMIAAPPVTDPPTFVLAARLLRQKGIVQYVEAARIVKASGRTARFLLLGDVDLNPGALPSALVKQWSDEGLVEWPGHVNDVRRWVEASSVFVLPSYYREGVPRSTQEAMALGRAVITTDSTGCRDTVIDGVTGFLVPVRDVGALASAMMRFVDEPDLIATMGRASRALAEERFDIRRINREMLDAMGIIAGGSPS</sequence>
<gene>
    <name evidence="1" type="ORF">EAH84_14225</name>
</gene>
<protein>
    <submittedName>
        <fullName evidence="1">Glycosyltransferase family 1 protein</fullName>
    </submittedName>
</protein>